<reference evidence="2 3" key="1">
    <citation type="submission" date="2019-05" db="EMBL/GenBank/DDBJ databases">
        <authorList>
            <person name="Hariharan J."/>
            <person name="Choudoir M.J."/>
            <person name="Diebold P."/>
            <person name="Panke-Buisse K."/>
            <person name="Buckley D.H."/>
        </authorList>
    </citation>
    <scope>NUCLEOTIDE SEQUENCE [LARGE SCALE GENOMIC DNA]</scope>
    <source>
        <strain evidence="2 3">SUN51</strain>
    </source>
</reference>
<accession>A0A5B0A3W8</accession>
<dbReference type="EMBL" id="VDFC01000067">
    <property type="protein sequence ID" value="KAA0923782.1"/>
    <property type="molecule type" value="Genomic_DNA"/>
</dbReference>
<organism evidence="2 3">
    <name type="scientific">Streptomyces apricus</name>
    <dbReference type="NCBI Taxonomy" id="1828112"/>
    <lineage>
        <taxon>Bacteria</taxon>
        <taxon>Bacillati</taxon>
        <taxon>Actinomycetota</taxon>
        <taxon>Actinomycetes</taxon>
        <taxon>Kitasatosporales</taxon>
        <taxon>Streptomycetaceae</taxon>
        <taxon>Streptomyces</taxon>
    </lineage>
</organism>
<comment type="caution">
    <text evidence="2">The sequence shown here is derived from an EMBL/GenBank/DDBJ whole genome shotgun (WGS) entry which is preliminary data.</text>
</comment>
<evidence type="ECO:0000256" key="1">
    <source>
        <dbReference type="SAM" id="Phobius"/>
    </source>
</evidence>
<protein>
    <submittedName>
        <fullName evidence="2">Uncharacterized protein</fullName>
    </submittedName>
</protein>
<sequence length="63" mass="6886">MDRQSAQIVKILGAVMLFFTLAMAAAVVVMLVSGARFIPIMVAPVIFLIAGIFIYSRGRRNTE</sequence>
<feature type="transmembrane region" description="Helical" evidence="1">
    <location>
        <begin position="37"/>
        <end position="55"/>
    </location>
</feature>
<keyword evidence="1" id="KW-0472">Membrane</keyword>
<dbReference type="RefSeq" id="WP_149515123.1">
    <property type="nucleotide sequence ID" value="NZ_VDFC01000067.1"/>
</dbReference>
<dbReference type="Proteomes" id="UP000324965">
    <property type="component" value="Unassembled WGS sequence"/>
</dbReference>
<dbReference type="AlphaFoldDB" id="A0A5B0A3W8"/>
<evidence type="ECO:0000313" key="2">
    <source>
        <dbReference type="EMBL" id="KAA0923782.1"/>
    </source>
</evidence>
<proteinExistence type="predicted"/>
<feature type="transmembrane region" description="Helical" evidence="1">
    <location>
        <begin position="12"/>
        <end position="31"/>
    </location>
</feature>
<name>A0A5B0A3W8_9ACTN</name>
<keyword evidence="3" id="KW-1185">Reference proteome</keyword>
<evidence type="ECO:0000313" key="3">
    <source>
        <dbReference type="Proteomes" id="UP000324965"/>
    </source>
</evidence>
<gene>
    <name evidence="2" type="ORF">FGF04_33305</name>
</gene>
<keyword evidence="1" id="KW-1133">Transmembrane helix</keyword>
<keyword evidence="1" id="KW-0812">Transmembrane</keyword>